<dbReference type="Proteomes" id="UP000439903">
    <property type="component" value="Unassembled WGS sequence"/>
</dbReference>
<proteinExistence type="predicted"/>
<reference evidence="1 2" key="1">
    <citation type="journal article" date="2019" name="Environ. Microbiol.">
        <title>At the nexus of three kingdoms: the genome of the mycorrhizal fungus Gigaspora margarita provides insights into plant, endobacterial and fungal interactions.</title>
        <authorList>
            <person name="Venice F."/>
            <person name="Ghignone S."/>
            <person name="Salvioli di Fossalunga A."/>
            <person name="Amselem J."/>
            <person name="Novero M."/>
            <person name="Xianan X."/>
            <person name="Sedzielewska Toro K."/>
            <person name="Morin E."/>
            <person name="Lipzen A."/>
            <person name="Grigoriev I.V."/>
            <person name="Henrissat B."/>
            <person name="Martin F.M."/>
            <person name="Bonfante P."/>
        </authorList>
    </citation>
    <scope>NUCLEOTIDE SEQUENCE [LARGE SCALE GENOMIC DNA]</scope>
    <source>
        <strain evidence="1 2">BEG34</strain>
    </source>
</reference>
<evidence type="ECO:0000313" key="1">
    <source>
        <dbReference type="EMBL" id="KAF0539388.1"/>
    </source>
</evidence>
<gene>
    <name evidence="1" type="ORF">F8M41_007167</name>
</gene>
<dbReference type="AlphaFoldDB" id="A0A8H4AWH2"/>
<organism evidence="1 2">
    <name type="scientific">Gigaspora margarita</name>
    <dbReference type="NCBI Taxonomy" id="4874"/>
    <lineage>
        <taxon>Eukaryota</taxon>
        <taxon>Fungi</taxon>
        <taxon>Fungi incertae sedis</taxon>
        <taxon>Mucoromycota</taxon>
        <taxon>Glomeromycotina</taxon>
        <taxon>Glomeromycetes</taxon>
        <taxon>Diversisporales</taxon>
        <taxon>Gigasporaceae</taxon>
        <taxon>Gigaspora</taxon>
    </lineage>
</organism>
<evidence type="ECO:0000313" key="2">
    <source>
        <dbReference type="Proteomes" id="UP000439903"/>
    </source>
</evidence>
<comment type="caution">
    <text evidence="1">The sequence shown here is derived from an EMBL/GenBank/DDBJ whole genome shotgun (WGS) entry which is preliminary data.</text>
</comment>
<name>A0A8H4AWH2_GIGMA</name>
<dbReference type="EMBL" id="WTPW01000172">
    <property type="protein sequence ID" value="KAF0539388.1"/>
    <property type="molecule type" value="Genomic_DNA"/>
</dbReference>
<dbReference type="Gene3D" id="3.30.200.20">
    <property type="entry name" value="Phosphorylase Kinase, domain 1"/>
    <property type="match status" value="1"/>
</dbReference>
<accession>A0A8H4AWH2</accession>
<sequence length="153" mass="17320">MSFNIVGSSTSVPVIPSSDLPTVEEVRRFNTEELNSFLKGRLNDIDIHINTLTTQETVVDNFEIARKNSEVIVQFMKEFRTESKSIDPNPLQRDLAKICLKEYLGVGSSSSVYKIDWENTSSAIKVFNSGYNPSNEVRALQYLNKDNFSSLNF</sequence>
<keyword evidence="2" id="KW-1185">Reference proteome</keyword>
<dbReference type="OrthoDB" id="76949at2759"/>
<protein>
    <submittedName>
        <fullName evidence="1">Putative crinkler family protein</fullName>
    </submittedName>
</protein>